<comment type="caution">
    <text evidence="1">The sequence shown here is derived from an EMBL/GenBank/DDBJ whole genome shotgun (WGS) entry which is preliminary data.</text>
</comment>
<dbReference type="RefSeq" id="WP_020638830.1">
    <property type="nucleotide sequence ID" value="NZ_QHHU01000064.1"/>
</dbReference>
<proteinExistence type="predicted"/>
<evidence type="ECO:0000313" key="1">
    <source>
        <dbReference type="EMBL" id="RSM37834.1"/>
    </source>
</evidence>
<dbReference type="OrthoDB" id="9794735at2"/>
<reference evidence="1 2" key="1">
    <citation type="submission" date="2018-05" db="EMBL/GenBank/DDBJ databases">
        <title>Evolution of GPA BGCs.</title>
        <authorList>
            <person name="Waglechner N."/>
            <person name="Wright G.D."/>
        </authorList>
    </citation>
    <scope>NUCLEOTIDE SEQUENCE [LARGE SCALE GENOMIC DNA]</scope>
    <source>
        <strain evidence="1 2">DSM 5908</strain>
    </source>
</reference>
<dbReference type="SUPFAM" id="SSF56059">
    <property type="entry name" value="Glutathione synthetase ATP-binding domain-like"/>
    <property type="match status" value="1"/>
</dbReference>
<gene>
    <name evidence="1" type="ORF">DMA12_35075</name>
</gene>
<evidence type="ECO:0000313" key="2">
    <source>
        <dbReference type="Proteomes" id="UP000286716"/>
    </source>
</evidence>
<dbReference type="Gene3D" id="3.30.470.20">
    <property type="entry name" value="ATP-grasp fold, B domain"/>
    <property type="match status" value="1"/>
</dbReference>
<sequence length="75" mass="8210">MHYERIDPPCDVVAGVPEYCIEFGLLYGAFDFVIRPDGAWVFLECNATGQYGWIEDAINAPITDTIADLLAQGAA</sequence>
<organism evidence="1 2">
    <name type="scientific">Amycolatopsis balhimycina DSM 5908</name>
    <dbReference type="NCBI Taxonomy" id="1081091"/>
    <lineage>
        <taxon>Bacteria</taxon>
        <taxon>Bacillati</taxon>
        <taxon>Actinomycetota</taxon>
        <taxon>Actinomycetes</taxon>
        <taxon>Pseudonocardiales</taxon>
        <taxon>Pseudonocardiaceae</taxon>
        <taxon>Amycolatopsis</taxon>
    </lineage>
</organism>
<dbReference type="AlphaFoldDB" id="A0A428W4D1"/>
<dbReference type="EMBL" id="QHHU01000064">
    <property type="protein sequence ID" value="RSM37834.1"/>
    <property type="molecule type" value="Genomic_DNA"/>
</dbReference>
<protein>
    <recommendedName>
        <fullName evidence="3">ATP-grasp domain-containing protein</fullName>
    </recommendedName>
</protein>
<dbReference type="Proteomes" id="UP000286716">
    <property type="component" value="Unassembled WGS sequence"/>
</dbReference>
<keyword evidence="2" id="KW-1185">Reference proteome</keyword>
<evidence type="ECO:0008006" key="3">
    <source>
        <dbReference type="Google" id="ProtNLM"/>
    </source>
</evidence>
<accession>A0A428W4D1</accession>
<name>A0A428W4D1_AMYBA</name>